<reference evidence="2" key="1">
    <citation type="journal article" date="2020" name="Plant Biotechnol. J.">
        <title>The pomegranate (Punica granatum L.) draft genome dissects genetic divergence between soft- and hard-seeded cultivars.</title>
        <authorList>
            <person name="Luo X."/>
            <person name="Li H."/>
            <person name="Wu Z."/>
            <person name="Yao W."/>
            <person name="Zhao P."/>
            <person name="Cao D."/>
            <person name="Yu H."/>
            <person name="Li K."/>
            <person name="Poudel K."/>
            <person name="Zhao D."/>
            <person name="Zhang F."/>
            <person name="Xia X."/>
            <person name="Chen L."/>
            <person name="Wang Q."/>
            <person name="Jing D."/>
            <person name="Cao S."/>
        </authorList>
    </citation>
    <scope>NUCLEOTIDE SEQUENCE [LARGE SCALE GENOMIC DNA]</scope>
    <source>
        <strain evidence="2">cv. Tunisia</strain>
    </source>
</reference>
<reference evidence="3" key="2">
    <citation type="submission" date="2025-08" db="UniProtKB">
        <authorList>
            <consortium name="RefSeq"/>
        </authorList>
    </citation>
    <scope>IDENTIFICATION</scope>
    <source>
        <tissue evidence="3">Leaf</tissue>
    </source>
</reference>
<dbReference type="AlphaFoldDB" id="A0A6P8C422"/>
<proteinExistence type="predicted"/>
<name>A0A6P8C422_PUNGR</name>
<dbReference type="InterPro" id="IPR056440">
    <property type="entry name" value="Zn-ribbon_GIR1"/>
</dbReference>
<dbReference type="Pfam" id="PF24747">
    <property type="entry name" value="Zn-ribbon_GIR1"/>
    <property type="match status" value="1"/>
</dbReference>
<dbReference type="GeneID" id="116192771"/>
<accession>A0A6P8C422</accession>
<dbReference type="InterPro" id="IPR055281">
    <property type="entry name" value="GIR1-2/SIED1"/>
</dbReference>
<dbReference type="PANTHER" id="PTHR33177">
    <property type="entry name" value="PUTATIVE-RELATED"/>
    <property type="match status" value="1"/>
</dbReference>
<evidence type="ECO:0000313" key="2">
    <source>
        <dbReference type="Proteomes" id="UP000515151"/>
    </source>
</evidence>
<dbReference type="PANTHER" id="PTHR33177:SF24">
    <property type="entry name" value="FILAMENTOUS HEMAGGLUTININ TRANSPORTER"/>
    <property type="match status" value="1"/>
</dbReference>
<evidence type="ECO:0000259" key="1">
    <source>
        <dbReference type="Pfam" id="PF24747"/>
    </source>
</evidence>
<protein>
    <submittedName>
        <fullName evidence="3">Uncharacterized protein LOC116192771</fullName>
    </submittedName>
</protein>
<dbReference type="OrthoDB" id="1929178at2759"/>
<organism evidence="2 3">
    <name type="scientific">Punica granatum</name>
    <name type="common">Pomegranate</name>
    <dbReference type="NCBI Taxonomy" id="22663"/>
    <lineage>
        <taxon>Eukaryota</taxon>
        <taxon>Viridiplantae</taxon>
        <taxon>Streptophyta</taxon>
        <taxon>Embryophyta</taxon>
        <taxon>Tracheophyta</taxon>
        <taxon>Spermatophyta</taxon>
        <taxon>Magnoliopsida</taxon>
        <taxon>eudicotyledons</taxon>
        <taxon>Gunneridae</taxon>
        <taxon>Pentapetalae</taxon>
        <taxon>rosids</taxon>
        <taxon>malvids</taxon>
        <taxon>Myrtales</taxon>
        <taxon>Lythraceae</taxon>
        <taxon>Punica</taxon>
    </lineage>
</organism>
<evidence type="ECO:0000313" key="3">
    <source>
        <dbReference type="RefSeq" id="XP_031377269.1"/>
    </source>
</evidence>
<dbReference type="Proteomes" id="UP000515151">
    <property type="component" value="Chromosome 1"/>
</dbReference>
<sequence length="261" mass="28219">MASQIFTSARSTLCSSLLSSPDMAADVSSLARYLNGYRTVGSESAPEKSTVLITRDLLGGGPIKVESEELDLDLHVPVGWEKRLDLKSGKVYIQRCGAPNLSSDQRTQAKLQDLNSPTSPSKLALSLFDEPSLDLKLVSSSPSSSSSSSLSLPFNYQSVCTLDKVKSALERAEREPTKRRSPFWKALQSPSCSSSSSCNKDVAREQEKDEMLLNPLSSPVATGCASCLAYVLVSESNPKCPRCNLIVPLPKKARIDLNMSI</sequence>
<feature type="domain" description="GIR1-like zinc ribbon" evidence="1">
    <location>
        <begin position="218"/>
        <end position="245"/>
    </location>
</feature>
<gene>
    <name evidence="3" type="primary">LOC116192771</name>
</gene>
<keyword evidence="2" id="KW-1185">Reference proteome</keyword>
<dbReference type="RefSeq" id="XP_031377269.1">
    <property type="nucleotide sequence ID" value="XM_031521409.1"/>
</dbReference>